<evidence type="ECO:0000256" key="2">
    <source>
        <dbReference type="ARBA" id="ARBA00022801"/>
    </source>
</evidence>
<accession>A0A644WDP7</accession>
<protein>
    <submittedName>
        <fullName evidence="4">ADP-ribose pyrophosphatase</fullName>
        <ecNumber evidence="4">3.6.1.13</ecNumber>
    </submittedName>
</protein>
<dbReference type="InterPro" id="IPR020476">
    <property type="entry name" value="Nudix_hydrolase"/>
</dbReference>
<proteinExistence type="predicted"/>
<dbReference type="InterPro" id="IPR020084">
    <property type="entry name" value="NUDIX_hydrolase_CS"/>
</dbReference>
<dbReference type="FunFam" id="3.90.79.10:FF:000024">
    <property type="entry name" value="ADP-ribose pyrophosphatase"/>
    <property type="match status" value="1"/>
</dbReference>
<name>A0A644WDP7_9ZZZZ</name>
<organism evidence="4">
    <name type="scientific">bioreactor metagenome</name>
    <dbReference type="NCBI Taxonomy" id="1076179"/>
    <lineage>
        <taxon>unclassified sequences</taxon>
        <taxon>metagenomes</taxon>
        <taxon>ecological metagenomes</taxon>
    </lineage>
</organism>
<dbReference type="EC" id="3.6.1.13" evidence="4"/>
<dbReference type="GO" id="GO:0005829">
    <property type="term" value="C:cytosol"/>
    <property type="evidence" value="ECO:0007669"/>
    <property type="project" value="TreeGrafter"/>
</dbReference>
<dbReference type="GO" id="GO:0047631">
    <property type="term" value="F:ADP-ribose diphosphatase activity"/>
    <property type="evidence" value="ECO:0007669"/>
    <property type="project" value="UniProtKB-EC"/>
</dbReference>
<dbReference type="GO" id="GO:0019693">
    <property type="term" value="P:ribose phosphate metabolic process"/>
    <property type="evidence" value="ECO:0007669"/>
    <property type="project" value="TreeGrafter"/>
</dbReference>
<evidence type="ECO:0000256" key="1">
    <source>
        <dbReference type="ARBA" id="ARBA00001946"/>
    </source>
</evidence>
<dbReference type="EMBL" id="VSSQ01000812">
    <property type="protein sequence ID" value="MPM01647.1"/>
    <property type="molecule type" value="Genomic_DNA"/>
</dbReference>
<evidence type="ECO:0000259" key="3">
    <source>
        <dbReference type="PROSITE" id="PS51462"/>
    </source>
</evidence>
<dbReference type="GO" id="GO:0006753">
    <property type="term" value="P:nucleoside phosphate metabolic process"/>
    <property type="evidence" value="ECO:0007669"/>
    <property type="project" value="TreeGrafter"/>
</dbReference>
<dbReference type="InterPro" id="IPR000086">
    <property type="entry name" value="NUDIX_hydrolase_dom"/>
</dbReference>
<evidence type="ECO:0000313" key="4">
    <source>
        <dbReference type="EMBL" id="MPM01647.1"/>
    </source>
</evidence>
<dbReference type="PANTHER" id="PTHR11839">
    <property type="entry name" value="UDP/ADP-SUGAR PYROPHOSPHATASE"/>
    <property type="match status" value="1"/>
</dbReference>
<dbReference type="PRINTS" id="PR00502">
    <property type="entry name" value="NUDIXFAMILY"/>
</dbReference>
<dbReference type="PROSITE" id="PS51462">
    <property type="entry name" value="NUDIX"/>
    <property type="match status" value="1"/>
</dbReference>
<gene>
    <name evidence="4" type="primary">nudF_4</name>
    <name evidence="4" type="ORF">SDC9_47887</name>
</gene>
<dbReference type="AlphaFoldDB" id="A0A644WDP7"/>
<comment type="caution">
    <text evidence="4">The sequence shown here is derived from an EMBL/GenBank/DDBJ whole genome shotgun (WGS) entry which is preliminary data.</text>
</comment>
<dbReference type="PROSITE" id="PS00893">
    <property type="entry name" value="NUDIX_BOX"/>
    <property type="match status" value="1"/>
</dbReference>
<dbReference type="Pfam" id="PF00293">
    <property type="entry name" value="NUDIX"/>
    <property type="match status" value="1"/>
</dbReference>
<comment type="cofactor">
    <cofactor evidence="1">
        <name>Mg(2+)</name>
        <dbReference type="ChEBI" id="CHEBI:18420"/>
    </cofactor>
</comment>
<keyword evidence="2 4" id="KW-0378">Hydrolase</keyword>
<dbReference type="SUPFAM" id="SSF55811">
    <property type="entry name" value="Nudix"/>
    <property type="match status" value="1"/>
</dbReference>
<reference evidence="4" key="1">
    <citation type="submission" date="2019-08" db="EMBL/GenBank/DDBJ databases">
        <authorList>
            <person name="Kucharzyk K."/>
            <person name="Murdoch R.W."/>
            <person name="Higgins S."/>
            <person name="Loffler F."/>
        </authorList>
    </citation>
    <scope>NUCLEOTIDE SEQUENCE</scope>
</reference>
<sequence length="186" mass="20957">MKKIHQVNLDEKFLSSKVGFTGKLLQLQVDTVMLPNGRKATREIIKHPGAVGILPVLEDGSMVFVKQYRYPVGTVLYEIPAGKLEIGENPDECAPRELSEETGYTAKEWKNLTSIVTTPGFTDEVIHLYLARGLTKAEQHTDEDEFIDVVVFSPEQVKKMVLEKDIFDAKTLSVLLLYYLSDEIVN</sequence>
<dbReference type="Gene3D" id="3.90.79.10">
    <property type="entry name" value="Nucleoside Triphosphate Pyrophosphohydrolase"/>
    <property type="match status" value="1"/>
</dbReference>
<feature type="domain" description="Nudix hydrolase" evidence="3">
    <location>
        <begin position="46"/>
        <end position="174"/>
    </location>
</feature>
<dbReference type="PANTHER" id="PTHR11839:SF18">
    <property type="entry name" value="NUDIX HYDROLASE DOMAIN-CONTAINING PROTEIN"/>
    <property type="match status" value="1"/>
</dbReference>
<dbReference type="InterPro" id="IPR015797">
    <property type="entry name" value="NUDIX_hydrolase-like_dom_sf"/>
</dbReference>